<comment type="function">
    <text evidence="7 9">Catalyzes the attachment of isoleucine to tRNA(Ile). As IleRS can inadvertently accommodate and process structurally similar amino acids such as valine, to avoid such errors it has two additional distinct tRNA(Ile)-dependent editing activities. One activity is designated as 'pretransfer' editing and involves the hydrolysis of activated Val-AMP. The other activity is designated 'posttransfer' editing and involves deacylation of mischarged Val-tRNA(Ile).</text>
</comment>
<keyword evidence="9" id="KW-0963">Cytoplasm</keyword>
<dbReference type="InterPro" id="IPR002300">
    <property type="entry name" value="aa-tRNA-synth_Ia"/>
</dbReference>
<proteinExistence type="inferred from homology"/>
<evidence type="ECO:0000256" key="5">
    <source>
        <dbReference type="ARBA" id="ARBA00022917"/>
    </source>
</evidence>
<feature type="domain" description="Aminoacyl-tRNA synthetase class Ia" evidence="10">
    <location>
        <begin position="31"/>
        <end position="646"/>
    </location>
</feature>
<keyword evidence="9" id="KW-0479">Metal-binding</keyword>
<feature type="binding site" evidence="9">
    <location>
        <position position="610"/>
    </location>
    <ligand>
        <name>ATP</name>
        <dbReference type="ChEBI" id="CHEBI:30616"/>
    </ligand>
</feature>
<comment type="cofactor">
    <cofactor evidence="9">
        <name>Zn(2+)</name>
        <dbReference type="ChEBI" id="CHEBI:29105"/>
    </cofactor>
    <text evidence="9">Binds 1 zinc ion per subunit.</text>
</comment>
<feature type="binding site" evidence="9">
    <location>
        <position position="566"/>
    </location>
    <ligand>
        <name>L-isoleucyl-5'-AMP</name>
        <dbReference type="ChEBI" id="CHEBI:178002"/>
    </ligand>
</feature>
<feature type="domain" description="Methionyl/Valyl/Leucyl/Isoleucyl-tRNA synthetase anticodon-binding" evidence="12">
    <location>
        <begin position="690"/>
        <end position="846"/>
    </location>
</feature>
<dbReference type="InterPro" id="IPR023585">
    <property type="entry name" value="Ile-tRNA-ligase_type1"/>
</dbReference>
<feature type="short sequence motif" description="'HIGH' region" evidence="9">
    <location>
        <begin position="60"/>
        <end position="70"/>
    </location>
</feature>
<evidence type="ECO:0000313" key="13">
    <source>
        <dbReference type="EMBL" id="MCY7009116.1"/>
    </source>
</evidence>
<comment type="similarity">
    <text evidence="1 9">Belongs to the class-I aminoacyl-tRNA synthetase family. IleS type 1 subfamily.</text>
</comment>
<dbReference type="SUPFAM" id="SSF52374">
    <property type="entry name" value="Nucleotidylyl transferase"/>
    <property type="match status" value="1"/>
</dbReference>
<dbReference type="PRINTS" id="PR00984">
    <property type="entry name" value="TRNASYNTHILE"/>
</dbReference>
<dbReference type="InterPro" id="IPR010663">
    <property type="entry name" value="Znf_FPG/IleRS"/>
</dbReference>
<evidence type="ECO:0000256" key="7">
    <source>
        <dbReference type="ARBA" id="ARBA00025217"/>
    </source>
</evidence>
<comment type="domain">
    <text evidence="9">IleRS has two distinct active sites: one for aminoacylation and one for editing. The misactivated valine is translocated from the active site to the editing site, which sterically excludes the correctly activated isoleucine. The single editing site contains two valyl binding pockets, one specific for each substrate (Val-AMP or Val-tRNA(Ile)).</text>
</comment>
<comment type="catalytic activity">
    <reaction evidence="8 9">
        <text>tRNA(Ile) + L-isoleucine + ATP = L-isoleucyl-tRNA(Ile) + AMP + diphosphate</text>
        <dbReference type="Rhea" id="RHEA:11060"/>
        <dbReference type="Rhea" id="RHEA-COMP:9666"/>
        <dbReference type="Rhea" id="RHEA-COMP:9695"/>
        <dbReference type="ChEBI" id="CHEBI:30616"/>
        <dbReference type="ChEBI" id="CHEBI:33019"/>
        <dbReference type="ChEBI" id="CHEBI:58045"/>
        <dbReference type="ChEBI" id="CHEBI:78442"/>
        <dbReference type="ChEBI" id="CHEBI:78528"/>
        <dbReference type="ChEBI" id="CHEBI:456215"/>
        <dbReference type="EC" id="6.1.1.5"/>
    </reaction>
</comment>
<dbReference type="GO" id="GO:0004822">
    <property type="term" value="F:isoleucine-tRNA ligase activity"/>
    <property type="evidence" value="ECO:0007669"/>
    <property type="project" value="UniProtKB-EC"/>
</dbReference>
<dbReference type="HAMAP" id="MF_02002">
    <property type="entry name" value="Ile_tRNA_synth_type1"/>
    <property type="match status" value="1"/>
</dbReference>
<keyword evidence="3 9" id="KW-0547">Nucleotide-binding</keyword>
<feature type="binding site" evidence="9">
    <location>
        <position position="929"/>
    </location>
    <ligand>
        <name>Zn(2+)</name>
        <dbReference type="ChEBI" id="CHEBI:29105"/>
    </ligand>
</feature>
<dbReference type="PANTHER" id="PTHR42765:SF1">
    <property type="entry name" value="ISOLEUCINE--TRNA LIGASE, MITOCHONDRIAL"/>
    <property type="match status" value="1"/>
</dbReference>
<keyword evidence="9" id="KW-0862">Zinc</keyword>
<accession>A0ABT4DKI5</accession>
<organism evidence="13 14">
    <name type="scientific">Fusobacterium simiae</name>
    <dbReference type="NCBI Taxonomy" id="855"/>
    <lineage>
        <taxon>Bacteria</taxon>
        <taxon>Fusobacteriati</taxon>
        <taxon>Fusobacteriota</taxon>
        <taxon>Fusobacteriia</taxon>
        <taxon>Fusobacteriales</taxon>
        <taxon>Fusobacteriaceae</taxon>
        <taxon>Fusobacterium</taxon>
    </lineage>
</organism>
<feature type="binding site" evidence="9">
    <location>
        <position position="910"/>
    </location>
    <ligand>
        <name>Zn(2+)</name>
        <dbReference type="ChEBI" id="CHEBI:29105"/>
    </ligand>
</feature>
<dbReference type="InterPro" id="IPR013155">
    <property type="entry name" value="M/V/L/I-tRNA-synth_anticd-bd"/>
</dbReference>
<dbReference type="Pfam" id="PF06827">
    <property type="entry name" value="zf-FPG_IleRS"/>
    <property type="match status" value="1"/>
</dbReference>
<feature type="short sequence motif" description="'KMSKS' region" evidence="9">
    <location>
        <begin position="607"/>
        <end position="611"/>
    </location>
</feature>
<name>A0ABT4DKI5_FUSSI</name>
<comment type="subcellular location">
    <subcellularLocation>
        <location evidence="9">Cytoplasm</location>
    </subcellularLocation>
</comment>
<comment type="caution">
    <text evidence="13">The sequence shown here is derived from an EMBL/GenBank/DDBJ whole genome shotgun (WGS) entry which is preliminary data.</text>
</comment>
<evidence type="ECO:0000259" key="11">
    <source>
        <dbReference type="Pfam" id="PF06827"/>
    </source>
</evidence>
<dbReference type="Pfam" id="PF00133">
    <property type="entry name" value="tRNA-synt_1"/>
    <property type="match status" value="1"/>
</dbReference>
<evidence type="ECO:0000256" key="6">
    <source>
        <dbReference type="ARBA" id="ARBA00023146"/>
    </source>
</evidence>
<dbReference type="InterPro" id="IPR033708">
    <property type="entry name" value="Anticodon_Ile_BEm"/>
</dbReference>
<evidence type="ECO:0000256" key="3">
    <source>
        <dbReference type="ARBA" id="ARBA00022741"/>
    </source>
</evidence>
<evidence type="ECO:0000256" key="8">
    <source>
        <dbReference type="ARBA" id="ARBA00048359"/>
    </source>
</evidence>
<dbReference type="CDD" id="cd07960">
    <property type="entry name" value="Anticodon_Ia_Ile_BEm"/>
    <property type="match status" value="1"/>
</dbReference>
<keyword evidence="2 9" id="KW-0436">Ligase</keyword>
<evidence type="ECO:0000256" key="1">
    <source>
        <dbReference type="ARBA" id="ARBA00006887"/>
    </source>
</evidence>
<dbReference type="Gene3D" id="3.90.740.10">
    <property type="entry name" value="Valyl/Leucyl/Isoleucyl-tRNA synthetase, editing domain"/>
    <property type="match status" value="1"/>
</dbReference>
<reference evidence="13" key="1">
    <citation type="submission" date="2022-09" db="EMBL/GenBank/DDBJ databases">
        <authorList>
            <person name="Zoaiter M."/>
        </authorList>
    </citation>
    <scope>NUCLEOTIDE SEQUENCE</scope>
    <source>
        <strain evidence="13">DSM 19848</strain>
    </source>
</reference>
<dbReference type="InterPro" id="IPR002301">
    <property type="entry name" value="Ile-tRNA-ligase"/>
</dbReference>
<gene>
    <name evidence="9 13" type="primary">ileS</name>
    <name evidence="13" type="ORF">OCK72_10830</name>
</gene>
<keyword evidence="14" id="KW-1185">Reference proteome</keyword>
<sequence>MNEKEYTSTLHLPKTDFQMKANLPNKEPKYIKKWTEEKIYEKGLEKNKNGETFILHDGPPYANGNTHIGHALNKILKDIIVKYKTFRGFKSPYVPGWDTHGLPIELKVVEKLGVAKAREMSPLKIRELCEEYAKKWVGIQKEQFIRLGVLGDWDNPYLTLDHRFEAKQLELFGEIYENGYIFKGLKPVYWSPATETALAEAEIEYKDIDSPSIYVRMKANKDLLDKIGFNDEDTYVLIWTTTPWTLPANVAICLNENFDYGLYKTEKGNLILAKDLAETVFKDIGIENAELLKEFKGKELEYTTYQHPFLERTGLIILGDHVTADAGTGAVHTAPGHGQDDYVVGVRYKLPVISPIDHRGCLTDEAGDLFKGLFYSEANKAIVKYLTGTGHILKMQEINHSYPHDWRSKTPIIFRATEQWFIRMEGGDLREKTLKAIDKINFIPAWGKNRIGSMMETRPDWCISRQRVWGVPIPIFYNDETNEEIFHKEILDRICDLVREHGSNIWIEKRPEELIGEELLVKYNLKGLKLRKETNIMDVWFDSGSSHRGVLEVWEGLRRPADLYLEGSDQHRGWFHTSLLTSVASTGDSPYKSVLTHGFVNDGEGRKMSKSLGNTVSPADVIKVYGADILRLWCGSVDYRDDVRISDNILKQMSEAYRRIRNTARYILGNTYDFNPKTDKVAYKDMLEIDKWALNKLEVLKRSVTESYDKYEFYNLFQGIHYFSAIDMSAFYLDIIKDRLYTEKKDSVARRAAQTVMYEVLMTLTKMIAPILSFTAEEIWENLPAETREAESVFLADWYVNNDEYLKPELDEKWQQIIKLRKEVNKKLEKARQGENKIIGNSLDAKVSLHTEDSALKEFIKENLELLETVFIVSDLEVVDSVDENFTDAEEIEKLKIKITHADGEKCERCWKYDKLGTDPEHPTLCPRCTAVLK</sequence>
<keyword evidence="6 9" id="KW-0030">Aminoacyl-tRNA synthetase</keyword>
<dbReference type="SUPFAM" id="SSF47323">
    <property type="entry name" value="Anticodon-binding domain of a subclass of class I aminoacyl-tRNA synthetases"/>
    <property type="match status" value="1"/>
</dbReference>
<evidence type="ECO:0000313" key="14">
    <source>
        <dbReference type="Proteomes" id="UP001062738"/>
    </source>
</evidence>
<dbReference type="Gene3D" id="1.10.10.830">
    <property type="entry name" value="Ile-tRNA synthetase CP2 domain-like"/>
    <property type="match status" value="1"/>
</dbReference>
<dbReference type="Pfam" id="PF08264">
    <property type="entry name" value="Anticodon_1"/>
    <property type="match status" value="1"/>
</dbReference>
<keyword evidence="4 9" id="KW-0067">ATP-binding</keyword>
<feature type="binding site" evidence="9">
    <location>
        <position position="926"/>
    </location>
    <ligand>
        <name>Zn(2+)</name>
        <dbReference type="ChEBI" id="CHEBI:29105"/>
    </ligand>
</feature>
<dbReference type="InterPro" id="IPR050081">
    <property type="entry name" value="Ile-tRNA_ligase"/>
</dbReference>
<comment type="subunit">
    <text evidence="9">Monomer.</text>
</comment>
<evidence type="ECO:0000256" key="2">
    <source>
        <dbReference type="ARBA" id="ARBA00022598"/>
    </source>
</evidence>
<dbReference type="InterPro" id="IPR009080">
    <property type="entry name" value="tRNAsynth_Ia_anticodon-bd"/>
</dbReference>
<dbReference type="Gene3D" id="3.40.50.620">
    <property type="entry name" value="HUPs"/>
    <property type="match status" value="2"/>
</dbReference>
<dbReference type="EC" id="6.1.1.5" evidence="9"/>
<protein>
    <recommendedName>
        <fullName evidence="9">Isoleucine--tRNA ligase</fullName>
        <ecNumber evidence="9">6.1.1.5</ecNumber>
    </recommendedName>
    <alternativeName>
        <fullName evidence="9">Isoleucyl-tRNA synthetase</fullName>
        <shortName evidence="9">IleRS</shortName>
    </alternativeName>
</protein>
<dbReference type="NCBIfam" id="TIGR00392">
    <property type="entry name" value="ileS"/>
    <property type="match status" value="1"/>
</dbReference>
<feature type="binding site" evidence="9">
    <location>
        <position position="907"/>
    </location>
    <ligand>
        <name>Zn(2+)</name>
        <dbReference type="ChEBI" id="CHEBI:29105"/>
    </ligand>
</feature>
<dbReference type="Gene3D" id="1.10.730.20">
    <property type="match status" value="1"/>
</dbReference>
<dbReference type="RefSeq" id="WP_265152830.1">
    <property type="nucleotide sequence ID" value="NZ_JAOXXL010000046.1"/>
</dbReference>
<evidence type="ECO:0000259" key="10">
    <source>
        <dbReference type="Pfam" id="PF00133"/>
    </source>
</evidence>
<feature type="domain" description="Zinc finger FPG/IleRS-type" evidence="11">
    <location>
        <begin position="904"/>
        <end position="930"/>
    </location>
</feature>
<dbReference type="Proteomes" id="UP001062738">
    <property type="component" value="Unassembled WGS sequence"/>
</dbReference>
<evidence type="ECO:0000259" key="12">
    <source>
        <dbReference type="Pfam" id="PF08264"/>
    </source>
</evidence>
<evidence type="ECO:0000256" key="9">
    <source>
        <dbReference type="HAMAP-Rule" id="MF_02002"/>
    </source>
</evidence>
<dbReference type="EMBL" id="JAOXXL010000046">
    <property type="protein sequence ID" value="MCY7009116.1"/>
    <property type="molecule type" value="Genomic_DNA"/>
</dbReference>
<dbReference type="InterPro" id="IPR009008">
    <property type="entry name" value="Val/Leu/Ile-tRNA-synth_edit"/>
</dbReference>
<dbReference type="PANTHER" id="PTHR42765">
    <property type="entry name" value="SOLEUCYL-TRNA SYNTHETASE"/>
    <property type="match status" value="1"/>
</dbReference>
<dbReference type="InterPro" id="IPR014729">
    <property type="entry name" value="Rossmann-like_a/b/a_fold"/>
</dbReference>
<dbReference type="SUPFAM" id="SSF50677">
    <property type="entry name" value="ValRS/IleRS/LeuRS editing domain"/>
    <property type="match status" value="1"/>
</dbReference>
<keyword evidence="5 9" id="KW-0648">Protein biosynthesis</keyword>
<evidence type="ECO:0000256" key="4">
    <source>
        <dbReference type="ARBA" id="ARBA00022840"/>
    </source>
</evidence>